<evidence type="ECO:0000256" key="1">
    <source>
        <dbReference type="SAM" id="Phobius"/>
    </source>
</evidence>
<keyword evidence="1" id="KW-0812">Transmembrane</keyword>
<proteinExistence type="predicted"/>
<gene>
    <name evidence="2" type="ORF">ELX58_04710</name>
</gene>
<dbReference type="EMBL" id="CP034726">
    <property type="protein sequence ID" value="QBP18449.1"/>
    <property type="molecule type" value="Genomic_DNA"/>
</dbReference>
<dbReference type="KEGG" id="lji:ELX58_04710"/>
<feature type="transmembrane region" description="Helical" evidence="1">
    <location>
        <begin position="12"/>
        <end position="31"/>
    </location>
</feature>
<feature type="transmembrane region" description="Helical" evidence="1">
    <location>
        <begin position="157"/>
        <end position="175"/>
    </location>
</feature>
<keyword evidence="1" id="KW-0472">Membrane</keyword>
<sequence>MINKQNKKLLNNSIIIFTFAIIAILNVSLLLKAHVIDGAWDLPFHWGRIYELVESFHDHVFLPHFNVNTMSQNGTAIMLLYPYITLLPFVIVLSFFKFTITLFYIFFSVIYFIGLLISFYSSKSISKNILTSYVFAILYCTSAIFMTFSFTNMDIGALLSFTYMPLVIFGFIHLMRDNHWTEMTIGVILLIFTHVLSVLLVASFVFVWLLTDLKATLKNKTRIKNIGKSVLVIVLTTSFLWIPAVVFLMTNTIKKPINFGMPSSLDLLSLIYTSVTNNITMSWGFSLFAVIGLVIAPLIFYRKFSPFIKKAYWVSFGFAIFSTGMFPWEQSLSKTPLSIIQFPWRLDMVPQLFFIYILSTCITKYIQPKLVYFYVPIVLVTSIVCQLSCQQQVITLASRSDCYELSRPMFKNDTYNKHYNSKFNEPFLNYKISKDSDLKNALDTPFPVNDYPDYYPKQSFIERENLSEDLGSYGLHTKKLKPLHNGTFKLLHKNHRTIHNFALPFVDYNGVKYQVYDDHHLVPSYKNNTCLLTLNRLSKGSKLIKVKIQPNRMYYVYYLLSLIGIIYFIYEIYRKKYRH</sequence>
<feature type="transmembrane region" description="Helical" evidence="1">
    <location>
        <begin position="133"/>
        <end position="151"/>
    </location>
</feature>
<evidence type="ECO:0000313" key="3">
    <source>
        <dbReference type="Proteomes" id="UP000294321"/>
    </source>
</evidence>
<keyword evidence="3" id="KW-1185">Reference proteome</keyword>
<feature type="transmembrane region" description="Helical" evidence="1">
    <location>
        <begin position="554"/>
        <end position="573"/>
    </location>
</feature>
<evidence type="ECO:0000313" key="2">
    <source>
        <dbReference type="EMBL" id="QBP18449.1"/>
    </source>
</evidence>
<reference evidence="3" key="1">
    <citation type="submission" date="2018-12" db="EMBL/GenBank/DDBJ databases">
        <title>A new species of lactobacillus.</title>
        <authorList>
            <person name="Jian Y."/>
            <person name="Xin L."/>
            <person name="Hong Z.J."/>
            <person name="Ming L.Z."/>
            <person name="Hong X.Z."/>
        </authorList>
    </citation>
    <scope>NUCLEOTIDE SEQUENCE [LARGE SCALE GENOMIC DNA]</scope>
    <source>
        <strain evidence="3">HSLZ-75</strain>
    </source>
</reference>
<feature type="transmembrane region" description="Helical" evidence="1">
    <location>
        <begin position="76"/>
        <end position="96"/>
    </location>
</feature>
<dbReference type="RefSeq" id="WP_133442008.1">
    <property type="nucleotide sequence ID" value="NZ_CP034726.1"/>
</dbReference>
<name>A0A4V1ALQ8_9LACO</name>
<feature type="transmembrane region" description="Helical" evidence="1">
    <location>
        <begin position="311"/>
        <end position="328"/>
    </location>
</feature>
<keyword evidence="1" id="KW-1133">Transmembrane helix</keyword>
<feature type="transmembrane region" description="Helical" evidence="1">
    <location>
        <begin position="348"/>
        <end position="366"/>
    </location>
</feature>
<feature type="transmembrane region" description="Helical" evidence="1">
    <location>
        <begin position="187"/>
        <end position="210"/>
    </location>
</feature>
<evidence type="ECO:0008006" key="4">
    <source>
        <dbReference type="Google" id="ProtNLM"/>
    </source>
</evidence>
<organism evidence="2 3">
    <name type="scientific">Acetilactobacillus jinshanensis</name>
    <dbReference type="NCBI Taxonomy" id="1720083"/>
    <lineage>
        <taxon>Bacteria</taxon>
        <taxon>Bacillati</taxon>
        <taxon>Bacillota</taxon>
        <taxon>Bacilli</taxon>
        <taxon>Lactobacillales</taxon>
        <taxon>Lactobacillaceae</taxon>
        <taxon>Acetilactobacillus</taxon>
    </lineage>
</organism>
<accession>A0A4V1ALQ8</accession>
<feature type="transmembrane region" description="Helical" evidence="1">
    <location>
        <begin position="281"/>
        <end position="299"/>
    </location>
</feature>
<dbReference type="Proteomes" id="UP000294321">
    <property type="component" value="Chromosome"/>
</dbReference>
<feature type="transmembrane region" description="Helical" evidence="1">
    <location>
        <begin position="102"/>
        <end position="121"/>
    </location>
</feature>
<dbReference type="AlphaFoldDB" id="A0A4V1ALQ8"/>
<dbReference type="OrthoDB" id="9784157at2"/>
<protein>
    <recommendedName>
        <fullName evidence="4">Membrane protein 6-pyruvoyl-tetrahydropterin synthase-related domain-containing protein</fullName>
    </recommendedName>
</protein>
<feature type="transmembrane region" description="Helical" evidence="1">
    <location>
        <begin position="230"/>
        <end position="250"/>
    </location>
</feature>